<reference evidence="3 4" key="1">
    <citation type="journal article" date="2018" name="BMC Genomics">
        <title>Comparative genome analyses reveal sequence features reflecting distinct modes of host-adaptation between dicot and monocot powdery mildew.</title>
        <authorList>
            <person name="Wu Y."/>
            <person name="Ma X."/>
            <person name="Pan Z."/>
            <person name="Kale S.D."/>
            <person name="Song Y."/>
            <person name="King H."/>
            <person name="Zhang Q."/>
            <person name="Presley C."/>
            <person name="Deng X."/>
            <person name="Wei C.I."/>
            <person name="Xiao S."/>
        </authorList>
    </citation>
    <scope>NUCLEOTIDE SEQUENCE [LARGE SCALE GENOMIC DNA]</scope>
    <source>
        <strain evidence="3">UMSG3</strain>
    </source>
</reference>
<accession>A0A420J4R0</accession>
<sequence>MSEPITLSRTPASIYPTRNVLLPNGQRMIVVPVFGGFSFKTNDSNSYNEGFPTGWTVILQTEEDDSDEEIAPNFDDKKQIKVPERRARRTHPFIQPTLHHDTLFISSISNAPTNEFQVPTSPTRQVAMLLWISLYWYFHQQEPVRYTSNYITKNTADAGKPHGEWRIKIKQEGILRGRHLIQKFERMGLVMSEDSSVGLNLIENNAEGWSNMFTSQRAFWQTPTKLFLLNFPNFNPNQHSPYSPHVSRPNSPVFGEHKTTSPKSLDSMDANMRYPSPGLLSQSNLGHSVTENRYPIYCPPAPLQYVMSSEVRHPLRPKPPAQGEIFYSRYIPSVGQYLTFRTASISEKPVLANGPTSHHKHTSHNYNQSLPSISLFPHLSPNQISHNSSSSVLSTPSHIPLFSIDDGMPSTPTELISSPKLNDCQLLHKWMNLPRVSKFWNCDGPISRQEKFLRKNLLAKHSFPVIGLWDGKPFGYFEIYWAKEDILGRYVDDGSIGAWDRGIHVLVGENEYRGKHRVNCWLTALAHWAFIEDCRTNCLVLEPRVDNEKFISYLQEAGFLKEREITFPHKQSALMRLKRDQFEAPVI</sequence>
<feature type="domain" description="Acyltransferase MbtK/IucB-like conserved" evidence="2">
    <location>
        <begin position="417"/>
        <end position="463"/>
    </location>
</feature>
<evidence type="ECO:0000313" key="4">
    <source>
        <dbReference type="Proteomes" id="UP000283383"/>
    </source>
</evidence>
<comment type="similarity">
    <text evidence="1">Belongs to the lysine N-acyltransferase MbtK family.</text>
</comment>
<proteinExistence type="inferred from homology"/>
<dbReference type="Gene3D" id="3.40.630.30">
    <property type="match status" value="1"/>
</dbReference>
<dbReference type="Proteomes" id="UP000283383">
    <property type="component" value="Unassembled WGS sequence"/>
</dbReference>
<dbReference type="AlphaFoldDB" id="A0A420J4R0"/>
<dbReference type="SMART" id="SM01006">
    <property type="entry name" value="AlcB"/>
    <property type="match status" value="1"/>
</dbReference>
<dbReference type="PANTHER" id="PTHR31438">
    <property type="entry name" value="LYSINE N-ACYLTRANSFERASE C17G9.06C-RELATED"/>
    <property type="match status" value="1"/>
</dbReference>
<dbReference type="InterPro" id="IPR016181">
    <property type="entry name" value="Acyl_CoA_acyltransferase"/>
</dbReference>
<evidence type="ECO:0000259" key="2">
    <source>
        <dbReference type="SMART" id="SM01006"/>
    </source>
</evidence>
<dbReference type="InterPro" id="IPR019432">
    <property type="entry name" value="Acyltransferase_MbtK/IucB-like"/>
</dbReference>
<dbReference type="STRING" id="62708.A0A420J4R0"/>
<evidence type="ECO:0000256" key="1">
    <source>
        <dbReference type="ARBA" id="ARBA00009893"/>
    </source>
</evidence>
<dbReference type="PANTHER" id="PTHR31438:SF1">
    <property type="entry name" value="LYSINE N-ACYLTRANSFERASE C17G9.06C-RELATED"/>
    <property type="match status" value="1"/>
</dbReference>
<dbReference type="EMBL" id="MCBQ01003218">
    <property type="protein sequence ID" value="RKF81755.1"/>
    <property type="molecule type" value="Genomic_DNA"/>
</dbReference>
<organism evidence="3 4">
    <name type="scientific">Golovinomyces cichoracearum</name>
    <dbReference type="NCBI Taxonomy" id="62708"/>
    <lineage>
        <taxon>Eukaryota</taxon>
        <taxon>Fungi</taxon>
        <taxon>Dikarya</taxon>
        <taxon>Ascomycota</taxon>
        <taxon>Pezizomycotina</taxon>
        <taxon>Leotiomycetes</taxon>
        <taxon>Erysiphales</taxon>
        <taxon>Erysiphaceae</taxon>
        <taxon>Golovinomyces</taxon>
    </lineage>
</organism>
<dbReference type="GO" id="GO:0016410">
    <property type="term" value="F:N-acyltransferase activity"/>
    <property type="evidence" value="ECO:0007669"/>
    <property type="project" value="TreeGrafter"/>
</dbReference>
<dbReference type="Pfam" id="PF13523">
    <property type="entry name" value="Acetyltransf_8"/>
    <property type="match status" value="1"/>
</dbReference>
<evidence type="ECO:0000313" key="3">
    <source>
        <dbReference type="EMBL" id="RKF81755.1"/>
    </source>
</evidence>
<gene>
    <name evidence="3" type="ORF">GcM3_032023</name>
</gene>
<protein>
    <submittedName>
        <fullName evidence="3">Putative siderophore biosynthesis protein</fullName>
    </submittedName>
</protein>
<keyword evidence="4" id="KW-1185">Reference proteome</keyword>
<name>A0A420J4R0_9PEZI</name>
<comment type="caution">
    <text evidence="3">The sequence shown here is derived from an EMBL/GenBank/DDBJ whole genome shotgun (WGS) entry which is preliminary data.</text>
</comment>
<dbReference type="SUPFAM" id="SSF55729">
    <property type="entry name" value="Acyl-CoA N-acyltransferases (Nat)"/>
    <property type="match status" value="2"/>
</dbReference>
<dbReference type="GO" id="GO:0019290">
    <property type="term" value="P:siderophore biosynthetic process"/>
    <property type="evidence" value="ECO:0007669"/>
    <property type="project" value="InterPro"/>
</dbReference>